<keyword evidence="6" id="KW-0406">Ion transport</keyword>
<dbReference type="Gene3D" id="3.30.70.1450">
    <property type="entry name" value="Regulator of K+ conductance, C-terminal domain"/>
    <property type="match status" value="1"/>
</dbReference>
<sequence length="216" mass="24222">MKSIIIGGGKVGYYLVQTLKKRGYYVVLIERNGAICQKIAEDIDIEIICGDGTDLEVLKDAGIQEAEIIAAVTGTDEENLVICEIAKVSFNINKTIARINNPKNIAMFKALGVDKTVCSTEVIANLIEYEFDKDNFKLIHTFERGAMILVEIIIHADDRWSNQFIQDMDLPAECVITSILRDEQVIYPRGDTRFLENDKVLVITNKAALAKLKKIR</sequence>
<keyword evidence="4" id="KW-0630">Potassium</keyword>
<protein>
    <recommendedName>
        <fullName evidence="1">Trk system potassium uptake protein TrkA</fullName>
    </recommendedName>
</protein>
<dbReference type="PROSITE" id="PS51202">
    <property type="entry name" value="RCK_C"/>
    <property type="match status" value="1"/>
</dbReference>
<feature type="domain" description="RCK C-terminal" evidence="8">
    <location>
        <begin position="137"/>
        <end position="216"/>
    </location>
</feature>
<dbReference type="InterPro" id="IPR050721">
    <property type="entry name" value="Trk_Ktr_HKT_K-transport"/>
</dbReference>
<dbReference type="PANTHER" id="PTHR43833:SF5">
    <property type="entry name" value="TRK SYSTEM POTASSIUM UPTAKE PROTEIN TRKA"/>
    <property type="match status" value="1"/>
</dbReference>
<evidence type="ECO:0000256" key="6">
    <source>
        <dbReference type="ARBA" id="ARBA00023065"/>
    </source>
</evidence>
<dbReference type="InterPro" id="IPR036721">
    <property type="entry name" value="RCK_C_sf"/>
</dbReference>
<dbReference type="PANTHER" id="PTHR43833">
    <property type="entry name" value="POTASSIUM CHANNEL PROTEIN 2-RELATED-RELATED"/>
    <property type="match status" value="1"/>
</dbReference>
<comment type="caution">
    <text evidence="9">The sequence shown here is derived from an EMBL/GenBank/DDBJ whole genome shotgun (WGS) entry which is preliminary data.</text>
</comment>
<gene>
    <name evidence="9" type="ORF">GH811_03165</name>
</gene>
<dbReference type="SUPFAM" id="SSF51735">
    <property type="entry name" value="NAD(P)-binding Rossmann-fold domains"/>
    <property type="match status" value="1"/>
</dbReference>
<dbReference type="Pfam" id="PF02254">
    <property type="entry name" value="TrkA_N"/>
    <property type="match status" value="1"/>
</dbReference>
<evidence type="ECO:0000313" key="10">
    <source>
        <dbReference type="Proteomes" id="UP000622405"/>
    </source>
</evidence>
<dbReference type="Proteomes" id="UP000622405">
    <property type="component" value="Unassembled WGS sequence"/>
</dbReference>
<dbReference type="PRINTS" id="PR00335">
    <property type="entry name" value="KUPTAKETRKA"/>
</dbReference>
<reference evidence="9 10" key="1">
    <citation type="journal article" date="2020" name="mSystems">
        <title>Defining Genomic and Predicted Metabolic Features of the Acetobacterium Genus.</title>
        <authorList>
            <person name="Ross D.E."/>
            <person name="Marshall C.W."/>
            <person name="Gulliver D."/>
            <person name="May H.D."/>
            <person name="Norman R.S."/>
        </authorList>
    </citation>
    <scope>NUCLEOTIDE SEQUENCE [LARGE SCALE GENOMIC DNA]</scope>
    <source>
        <strain evidence="9 10">DSM 4132</strain>
    </source>
</reference>
<evidence type="ECO:0000259" key="7">
    <source>
        <dbReference type="PROSITE" id="PS51201"/>
    </source>
</evidence>
<evidence type="ECO:0000256" key="3">
    <source>
        <dbReference type="ARBA" id="ARBA00022538"/>
    </source>
</evidence>
<evidence type="ECO:0000256" key="1">
    <source>
        <dbReference type="ARBA" id="ARBA00017378"/>
    </source>
</evidence>
<dbReference type="EMBL" id="WJBE01000002">
    <property type="protein sequence ID" value="MBC3898611.1"/>
    <property type="molecule type" value="Genomic_DNA"/>
</dbReference>
<evidence type="ECO:0000256" key="4">
    <source>
        <dbReference type="ARBA" id="ARBA00022958"/>
    </source>
</evidence>
<keyword evidence="10" id="KW-1185">Reference proteome</keyword>
<evidence type="ECO:0000259" key="8">
    <source>
        <dbReference type="PROSITE" id="PS51202"/>
    </source>
</evidence>
<dbReference type="RefSeq" id="WP_186893241.1">
    <property type="nucleotide sequence ID" value="NZ_WJBE01000002.1"/>
</dbReference>
<dbReference type="Pfam" id="PF02080">
    <property type="entry name" value="TrkA_C"/>
    <property type="match status" value="1"/>
</dbReference>
<name>A0ABR6YU15_9FIRM</name>
<dbReference type="Gene3D" id="3.40.50.720">
    <property type="entry name" value="NAD(P)-binding Rossmann-like Domain"/>
    <property type="match status" value="1"/>
</dbReference>
<keyword evidence="3" id="KW-0633">Potassium transport</keyword>
<dbReference type="SUPFAM" id="SSF116726">
    <property type="entry name" value="TrkA C-terminal domain-like"/>
    <property type="match status" value="1"/>
</dbReference>
<dbReference type="InterPro" id="IPR003148">
    <property type="entry name" value="RCK_N"/>
</dbReference>
<keyword evidence="2" id="KW-0813">Transport</keyword>
<proteinExistence type="predicted"/>
<dbReference type="InterPro" id="IPR036291">
    <property type="entry name" value="NAD(P)-bd_dom_sf"/>
</dbReference>
<evidence type="ECO:0000256" key="2">
    <source>
        <dbReference type="ARBA" id="ARBA00022448"/>
    </source>
</evidence>
<dbReference type="InterPro" id="IPR006037">
    <property type="entry name" value="RCK_C"/>
</dbReference>
<keyword evidence="5" id="KW-0520">NAD</keyword>
<feature type="domain" description="RCK N-terminal" evidence="7">
    <location>
        <begin position="1"/>
        <end position="117"/>
    </location>
</feature>
<dbReference type="InterPro" id="IPR006036">
    <property type="entry name" value="K_uptake_TrkA"/>
</dbReference>
<accession>A0ABR6YU15</accession>
<organism evidence="9 10">
    <name type="scientific">Acetobacterium malicum</name>
    <dbReference type="NCBI Taxonomy" id="52692"/>
    <lineage>
        <taxon>Bacteria</taxon>
        <taxon>Bacillati</taxon>
        <taxon>Bacillota</taxon>
        <taxon>Clostridia</taxon>
        <taxon>Eubacteriales</taxon>
        <taxon>Eubacteriaceae</taxon>
        <taxon>Acetobacterium</taxon>
    </lineage>
</organism>
<dbReference type="PROSITE" id="PS51201">
    <property type="entry name" value="RCK_N"/>
    <property type="match status" value="1"/>
</dbReference>
<evidence type="ECO:0000256" key="5">
    <source>
        <dbReference type="ARBA" id="ARBA00023027"/>
    </source>
</evidence>
<evidence type="ECO:0000313" key="9">
    <source>
        <dbReference type="EMBL" id="MBC3898611.1"/>
    </source>
</evidence>